<dbReference type="Proteomes" id="UP000499080">
    <property type="component" value="Unassembled WGS sequence"/>
</dbReference>
<keyword evidence="2" id="KW-1185">Reference proteome</keyword>
<proteinExistence type="predicted"/>
<accession>A0A4Y2LHH5</accession>
<dbReference type="AlphaFoldDB" id="A0A4Y2LHH5"/>
<dbReference type="EMBL" id="BGPR01118407">
    <property type="protein sequence ID" value="GBN12777.1"/>
    <property type="molecule type" value="Genomic_DNA"/>
</dbReference>
<reference evidence="1 2" key="1">
    <citation type="journal article" date="2019" name="Sci. Rep.">
        <title>Orb-weaving spider Araneus ventricosus genome elucidates the spidroin gene catalogue.</title>
        <authorList>
            <person name="Kono N."/>
            <person name="Nakamura H."/>
            <person name="Ohtoshi R."/>
            <person name="Moran D.A.P."/>
            <person name="Shinohara A."/>
            <person name="Yoshida Y."/>
            <person name="Fujiwara M."/>
            <person name="Mori M."/>
            <person name="Tomita M."/>
            <person name="Arakawa K."/>
        </authorList>
    </citation>
    <scope>NUCLEOTIDE SEQUENCE [LARGE SCALE GENOMIC DNA]</scope>
</reference>
<sequence>MKVAGSEFSPFHLQNAPRKLSSFPCCFLLRPLNCVGTVVDIRADSSSALILRLMCWRKVPLLPTSHVSGCAYSSDFMSMFLADIVESGFVF</sequence>
<gene>
    <name evidence="1" type="ORF">AVEN_195333_1</name>
</gene>
<comment type="caution">
    <text evidence="1">The sequence shown here is derived from an EMBL/GenBank/DDBJ whole genome shotgun (WGS) entry which is preliminary data.</text>
</comment>
<organism evidence="1 2">
    <name type="scientific">Araneus ventricosus</name>
    <name type="common">Orbweaver spider</name>
    <name type="synonym">Epeira ventricosa</name>
    <dbReference type="NCBI Taxonomy" id="182803"/>
    <lineage>
        <taxon>Eukaryota</taxon>
        <taxon>Metazoa</taxon>
        <taxon>Ecdysozoa</taxon>
        <taxon>Arthropoda</taxon>
        <taxon>Chelicerata</taxon>
        <taxon>Arachnida</taxon>
        <taxon>Araneae</taxon>
        <taxon>Araneomorphae</taxon>
        <taxon>Entelegynae</taxon>
        <taxon>Araneoidea</taxon>
        <taxon>Araneidae</taxon>
        <taxon>Araneus</taxon>
    </lineage>
</organism>
<evidence type="ECO:0000313" key="1">
    <source>
        <dbReference type="EMBL" id="GBN12777.1"/>
    </source>
</evidence>
<protein>
    <submittedName>
        <fullName evidence="1">Uncharacterized protein</fullName>
    </submittedName>
</protein>
<name>A0A4Y2LHH5_ARAVE</name>
<evidence type="ECO:0000313" key="2">
    <source>
        <dbReference type="Proteomes" id="UP000499080"/>
    </source>
</evidence>